<keyword evidence="1" id="KW-0833">Ubl conjugation pathway</keyword>
<dbReference type="STRING" id="269621.A0A238FBB6"/>
<evidence type="ECO:0000259" key="3">
    <source>
        <dbReference type="PROSITE" id="PS50127"/>
    </source>
</evidence>
<name>A0A238FBB6_9BASI</name>
<dbReference type="OrthoDB" id="19692at2759"/>
<dbReference type="SUPFAM" id="SSF54495">
    <property type="entry name" value="UBC-like"/>
    <property type="match status" value="1"/>
</dbReference>
<dbReference type="InterPro" id="IPR050113">
    <property type="entry name" value="Ub_conjugating_enzyme"/>
</dbReference>
<dbReference type="PROSITE" id="PS50127">
    <property type="entry name" value="UBC_2"/>
    <property type="match status" value="1"/>
</dbReference>
<dbReference type="Gene3D" id="3.10.110.10">
    <property type="entry name" value="Ubiquitin Conjugating Enzyme"/>
    <property type="match status" value="1"/>
</dbReference>
<feature type="domain" description="UBC core" evidence="3">
    <location>
        <begin position="1"/>
        <end position="104"/>
    </location>
</feature>
<dbReference type="Proteomes" id="UP000198372">
    <property type="component" value="Unassembled WGS sequence"/>
</dbReference>
<evidence type="ECO:0000313" key="5">
    <source>
        <dbReference type="Proteomes" id="UP000198372"/>
    </source>
</evidence>
<feature type="compositionally biased region" description="Basic and acidic residues" evidence="2">
    <location>
        <begin position="81"/>
        <end position="104"/>
    </location>
</feature>
<dbReference type="InterPro" id="IPR016135">
    <property type="entry name" value="UBQ-conjugating_enzyme/RWD"/>
</dbReference>
<evidence type="ECO:0000313" key="4">
    <source>
        <dbReference type="EMBL" id="SCV70457.1"/>
    </source>
</evidence>
<organism evidence="4 5">
    <name type="scientific">Microbotryum intermedium</name>
    <dbReference type="NCBI Taxonomy" id="269621"/>
    <lineage>
        <taxon>Eukaryota</taxon>
        <taxon>Fungi</taxon>
        <taxon>Dikarya</taxon>
        <taxon>Basidiomycota</taxon>
        <taxon>Pucciniomycotina</taxon>
        <taxon>Microbotryomycetes</taxon>
        <taxon>Microbotryales</taxon>
        <taxon>Microbotryaceae</taxon>
        <taxon>Microbotryum</taxon>
    </lineage>
</organism>
<evidence type="ECO:0000256" key="1">
    <source>
        <dbReference type="ARBA" id="ARBA00022786"/>
    </source>
</evidence>
<dbReference type="AlphaFoldDB" id="A0A238FBB6"/>
<dbReference type="EMBL" id="FMSP01000005">
    <property type="protein sequence ID" value="SCV70457.1"/>
    <property type="molecule type" value="Genomic_DNA"/>
</dbReference>
<keyword evidence="5" id="KW-1185">Reference proteome</keyword>
<dbReference type="PANTHER" id="PTHR24067">
    <property type="entry name" value="UBIQUITIN-CONJUGATING ENZYME E2"/>
    <property type="match status" value="1"/>
</dbReference>
<accession>A0A238FBB6</accession>
<dbReference type="Pfam" id="PF00179">
    <property type="entry name" value="UQ_con"/>
    <property type="match status" value="1"/>
</dbReference>
<gene>
    <name evidence="4" type="ORF">BQ2448_1851</name>
</gene>
<reference evidence="5" key="1">
    <citation type="submission" date="2016-09" db="EMBL/GenBank/DDBJ databases">
        <authorList>
            <person name="Jeantristanb JTB J.-T."/>
            <person name="Ricardo R."/>
        </authorList>
    </citation>
    <scope>NUCLEOTIDE SEQUENCE [LARGE SCALE GENOMIC DNA]</scope>
</reference>
<proteinExistence type="predicted"/>
<evidence type="ECO:0000256" key="2">
    <source>
        <dbReference type="SAM" id="MobiDB-lite"/>
    </source>
</evidence>
<dbReference type="InterPro" id="IPR000608">
    <property type="entry name" value="UBC"/>
</dbReference>
<sequence>MNSSNRSAMNTALKRLMTEARPISENDFFKWSALIQGPSDTPFEGGVFEAELSFPRDYPLSPPKVRAQPSPERCNDASSLKSDHAPGTDVARNHLDPLPRSRRM</sequence>
<feature type="region of interest" description="Disordered" evidence="2">
    <location>
        <begin position="58"/>
        <end position="104"/>
    </location>
</feature>
<protein>
    <submittedName>
        <fullName evidence="4">BQ2448_1851 protein</fullName>
    </submittedName>
</protein>